<evidence type="ECO:0000313" key="2">
    <source>
        <dbReference type="EMBL" id="MBB4141691.1"/>
    </source>
</evidence>
<keyword evidence="1" id="KW-1133">Transmembrane helix</keyword>
<gene>
    <name evidence="2" type="ORF">GGQ72_000190</name>
</gene>
<dbReference type="AlphaFoldDB" id="A0A7W6LC53"/>
<organism evidence="2 3">
    <name type="scientific">Rhizobium rhizoryzae</name>
    <dbReference type="NCBI Taxonomy" id="451876"/>
    <lineage>
        <taxon>Bacteria</taxon>
        <taxon>Pseudomonadati</taxon>
        <taxon>Pseudomonadota</taxon>
        <taxon>Alphaproteobacteria</taxon>
        <taxon>Hyphomicrobiales</taxon>
        <taxon>Rhizobiaceae</taxon>
        <taxon>Rhizobium/Agrobacterium group</taxon>
        <taxon>Rhizobium</taxon>
    </lineage>
</organism>
<proteinExistence type="predicted"/>
<feature type="transmembrane region" description="Helical" evidence="1">
    <location>
        <begin position="21"/>
        <end position="39"/>
    </location>
</feature>
<keyword evidence="1" id="KW-0472">Membrane</keyword>
<sequence>MFLDDEEATVRIRIRQSFSTLWVAATALLACVVMMLAMIGNARAADMRSISEIVTPQLLLGETVGFDTRTIFSALIVVFSVAAAGLWLRIFRMPVSGTSLDRFDEQTSKPR</sequence>
<keyword evidence="3" id="KW-1185">Reference proteome</keyword>
<evidence type="ECO:0000313" key="3">
    <source>
        <dbReference type="Proteomes" id="UP000519897"/>
    </source>
</evidence>
<feature type="transmembrane region" description="Helical" evidence="1">
    <location>
        <begin position="71"/>
        <end position="91"/>
    </location>
</feature>
<reference evidence="2 3" key="1">
    <citation type="submission" date="2020-08" db="EMBL/GenBank/DDBJ databases">
        <title>Genomic Encyclopedia of Type Strains, Phase IV (KMG-IV): sequencing the most valuable type-strain genomes for metagenomic binning, comparative biology and taxonomic classification.</title>
        <authorList>
            <person name="Goeker M."/>
        </authorList>
    </citation>
    <scope>NUCLEOTIDE SEQUENCE [LARGE SCALE GENOMIC DNA]</scope>
    <source>
        <strain evidence="2 3">DSM 29514</strain>
    </source>
</reference>
<evidence type="ECO:0000256" key="1">
    <source>
        <dbReference type="SAM" id="Phobius"/>
    </source>
</evidence>
<name>A0A7W6LC53_9HYPH</name>
<keyword evidence="1" id="KW-0812">Transmembrane</keyword>
<dbReference type="EMBL" id="JACIEC010000001">
    <property type="protein sequence ID" value="MBB4141691.1"/>
    <property type="molecule type" value="Genomic_DNA"/>
</dbReference>
<dbReference type="RefSeq" id="WP_062554016.1">
    <property type="nucleotide sequence ID" value="NZ_CP049250.1"/>
</dbReference>
<accession>A0A7W6LC53</accession>
<protein>
    <submittedName>
        <fullName evidence="2">Uncharacterized protein</fullName>
    </submittedName>
</protein>
<comment type="caution">
    <text evidence="2">The sequence shown here is derived from an EMBL/GenBank/DDBJ whole genome shotgun (WGS) entry which is preliminary data.</text>
</comment>
<dbReference type="Proteomes" id="UP000519897">
    <property type="component" value="Unassembled WGS sequence"/>
</dbReference>